<keyword evidence="5 7" id="KW-0408">Iron</keyword>
<comment type="subcellular location">
    <subcellularLocation>
        <location evidence="7">Cell membrane</location>
        <topology evidence="7">Multi-pass membrane protein</topology>
    </subcellularLocation>
    <subcellularLocation>
        <location evidence="1">Membrane</location>
        <topology evidence="1">Multi-pass membrane protein</topology>
    </subcellularLocation>
</comment>
<keyword evidence="6 7" id="KW-0472">Membrane</keyword>
<keyword evidence="7" id="KW-0249">Electron transport</keyword>
<feature type="transmembrane region" description="Helical" evidence="7">
    <location>
        <begin position="161"/>
        <end position="176"/>
    </location>
</feature>
<comment type="cofactor">
    <cofactor evidence="7">
        <name>FMN</name>
        <dbReference type="ChEBI" id="CHEBI:58210"/>
    </cofactor>
    <text evidence="7">Binds 1 FMN per subunit.</text>
</comment>
<organism evidence="9 10">
    <name type="scientific">Kordiimonas lipolytica</name>
    <dbReference type="NCBI Taxonomy" id="1662421"/>
    <lineage>
        <taxon>Bacteria</taxon>
        <taxon>Pseudomonadati</taxon>
        <taxon>Pseudomonadota</taxon>
        <taxon>Alphaproteobacteria</taxon>
        <taxon>Kordiimonadales</taxon>
        <taxon>Kordiimonadaceae</taxon>
        <taxon>Kordiimonas</taxon>
    </lineage>
</organism>
<dbReference type="Pfam" id="PF01794">
    <property type="entry name" value="Ferric_reduct"/>
    <property type="match status" value="1"/>
</dbReference>
<comment type="similarity">
    <text evidence="7">Belongs to the MsrQ family.</text>
</comment>
<evidence type="ECO:0000313" key="10">
    <source>
        <dbReference type="Proteomes" id="UP001595776"/>
    </source>
</evidence>
<reference evidence="10" key="1">
    <citation type="journal article" date="2019" name="Int. J. Syst. Evol. Microbiol.">
        <title>The Global Catalogue of Microorganisms (GCM) 10K type strain sequencing project: providing services to taxonomists for standard genome sequencing and annotation.</title>
        <authorList>
            <consortium name="The Broad Institute Genomics Platform"/>
            <consortium name="The Broad Institute Genome Sequencing Center for Infectious Disease"/>
            <person name="Wu L."/>
            <person name="Ma J."/>
        </authorList>
    </citation>
    <scope>NUCLEOTIDE SEQUENCE [LARGE SCALE GENOMIC DNA]</scope>
    <source>
        <strain evidence="10">CGMCC 1.15304</strain>
    </source>
</reference>
<comment type="caution">
    <text evidence="9">The sequence shown here is derived from an EMBL/GenBank/DDBJ whole genome shotgun (WGS) entry which is preliminary data.</text>
</comment>
<feature type="transmembrane region" description="Helical" evidence="7">
    <location>
        <begin position="58"/>
        <end position="76"/>
    </location>
</feature>
<evidence type="ECO:0000256" key="5">
    <source>
        <dbReference type="ARBA" id="ARBA00023004"/>
    </source>
</evidence>
<dbReference type="InterPro" id="IPR013130">
    <property type="entry name" value="Fe3_Rdtase_TM_dom"/>
</dbReference>
<comment type="cofactor">
    <cofactor evidence="7">
        <name>heme b</name>
        <dbReference type="ChEBI" id="CHEBI:60344"/>
    </cofactor>
    <text evidence="7">Binds 1 heme b (iron(II)-protoporphyrin IX) group per subunit.</text>
</comment>
<feature type="transmembrane region" description="Helical" evidence="7">
    <location>
        <begin position="88"/>
        <end position="110"/>
    </location>
</feature>
<feature type="transmembrane region" description="Helical" evidence="7">
    <location>
        <begin position="182"/>
        <end position="199"/>
    </location>
</feature>
<dbReference type="EMBL" id="JBHSCR010000003">
    <property type="protein sequence ID" value="MFC4347261.1"/>
    <property type="molecule type" value="Genomic_DNA"/>
</dbReference>
<evidence type="ECO:0000256" key="1">
    <source>
        <dbReference type="ARBA" id="ARBA00004141"/>
    </source>
</evidence>
<evidence type="ECO:0000256" key="4">
    <source>
        <dbReference type="ARBA" id="ARBA00022989"/>
    </source>
</evidence>
<name>A0ABV8U907_9PROT</name>
<evidence type="ECO:0000256" key="7">
    <source>
        <dbReference type="HAMAP-Rule" id="MF_01207"/>
    </source>
</evidence>
<dbReference type="HAMAP" id="MF_01207">
    <property type="entry name" value="MsrQ"/>
    <property type="match status" value="1"/>
</dbReference>
<keyword evidence="7" id="KW-1003">Cell membrane</keyword>
<dbReference type="RefSeq" id="WP_068149906.1">
    <property type="nucleotide sequence ID" value="NZ_JBHSCR010000003.1"/>
</dbReference>
<evidence type="ECO:0000256" key="2">
    <source>
        <dbReference type="ARBA" id="ARBA00022448"/>
    </source>
</evidence>
<dbReference type="Proteomes" id="UP001595776">
    <property type="component" value="Unassembled WGS sequence"/>
</dbReference>
<gene>
    <name evidence="7" type="primary">msrQ</name>
    <name evidence="9" type="ORF">ACFO5Q_05330</name>
</gene>
<feature type="domain" description="Ferric oxidoreductase" evidence="8">
    <location>
        <begin position="56"/>
        <end position="169"/>
    </location>
</feature>
<feature type="transmembrane region" description="Helical" evidence="7">
    <location>
        <begin position="12"/>
        <end position="33"/>
    </location>
</feature>
<keyword evidence="7" id="KW-0479">Metal-binding</keyword>
<keyword evidence="10" id="KW-1185">Reference proteome</keyword>
<dbReference type="PANTHER" id="PTHR36964:SF1">
    <property type="entry name" value="PROTEIN-METHIONINE-SULFOXIDE REDUCTASE HEME-BINDING SUBUNIT MSRQ"/>
    <property type="match status" value="1"/>
</dbReference>
<evidence type="ECO:0000256" key="3">
    <source>
        <dbReference type="ARBA" id="ARBA00022692"/>
    </source>
</evidence>
<evidence type="ECO:0000256" key="6">
    <source>
        <dbReference type="ARBA" id="ARBA00023136"/>
    </source>
</evidence>
<sequence length="210" mass="24284">MQIFSVPNLRRFGKPLVFAACLIPFAWLAFNWWQAFAGAPHDLGFNPNETSNRFSGDWALRFLLISLAVTPLSRVLKSPKPILFRRMLGLFAYFYVCTHILSYLWLDLLWDWAGLWADIIKRVYITVGMAAFLMLTPMAITSTKGMIKRLGAKRWQRLHKLVYVIAPLAVIHFFMMRKGFQLEPLIYGAIYLGLMALRWKRRGGKRVKAA</sequence>
<dbReference type="InterPro" id="IPR022837">
    <property type="entry name" value="MsrQ-like"/>
</dbReference>
<keyword evidence="7" id="KW-0288">FMN</keyword>
<evidence type="ECO:0000259" key="8">
    <source>
        <dbReference type="Pfam" id="PF01794"/>
    </source>
</evidence>
<evidence type="ECO:0000313" key="9">
    <source>
        <dbReference type="EMBL" id="MFC4347261.1"/>
    </source>
</evidence>
<accession>A0ABV8U907</accession>
<dbReference type="PANTHER" id="PTHR36964">
    <property type="entry name" value="PROTEIN-METHIONINE-SULFOXIDE REDUCTASE HEME-BINDING SUBUNIT MSRQ"/>
    <property type="match status" value="1"/>
</dbReference>
<feature type="transmembrane region" description="Helical" evidence="7">
    <location>
        <begin position="122"/>
        <end position="140"/>
    </location>
</feature>
<keyword evidence="7" id="KW-0349">Heme</keyword>
<protein>
    <recommendedName>
        <fullName evidence="7">Protein-methionine-sulfoxide reductase heme-binding subunit MsrQ</fullName>
    </recommendedName>
    <alternativeName>
        <fullName evidence="7">Flavocytochrome MsrQ</fullName>
    </alternativeName>
</protein>
<comment type="function">
    <text evidence="7">Part of the MsrPQ system that repairs oxidized periplasmic proteins containing methionine sulfoxide residues (Met-O), using respiratory chain electrons. Thus protects these proteins from oxidative-stress damage caused by reactive species of oxygen and chlorine generated by the host defense mechanisms. MsrPQ is essential for the maintenance of envelope integrity under bleach stress, rescuing a wide series of structurally unrelated periplasmic proteins from methionine oxidation. MsrQ provides electrons for reduction to the reductase catalytic subunit MsrP, using the quinone pool of the respiratory chain.</text>
</comment>
<proteinExistence type="inferred from homology"/>
<keyword evidence="7" id="KW-0285">Flavoprotein</keyword>
<keyword evidence="2 7" id="KW-0813">Transport</keyword>
<comment type="subunit">
    <text evidence="7">Heterodimer of a catalytic subunit (MsrP) and a heme-binding subunit (MsrQ).</text>
</comment>
<keyword evidence="4 7" id="KW-1133">Transmembrane helix</keyword>
<keyword evidence="3 7" id="KW-0812">Transmembrane</keyword>